<protein>
    <submittedName>
        <fullName evidence="1">Uncharacterized protein</fullName>
    </submittedName>
</protein>
<accession>A0A392W461</accession>
<evidence type="ECO:0000313" key="2">
    <source>
        <dbReference type="Proteomes" id="UP000265520"/>
    </source>
</evidence>
<dbReference type="EMBL" id="LXQA011359564">
    <property type="protein sequence ID" value="MCI94549.1"/>
    <property type="molecule type" value="Genomic_DNA"/>
</dbReference>
<organism evidence="1 2">
    <name type="scientific">Trifolium medium</name>
    <dbReference type="NCBI Taxonomy" id="97028"/>
    <lineage>
        <taxon>Eukaryota</taxon>
        <taxon>Viridiplantae</taxon>
        <taxon>Streptophyta</taxon>
        <taxon>Embryophyta</taxon>
        <taxon>Tracheophyta</taxon>
        <taxon>Spermatophyta</taxon>
        <taxon>Magnoliopsida</taxon>
        <taxon>eudicotyledons</taxon>
        <taxon>Gunneridae</taxon>
        <taxon>Pentapetalae</taxon>
        <taxon>rosids</taxon>
        <taxon>fabids</taxon>
        <taxon>Fabales</taxon>
        <taxon>Fabaceae</taxon>
        <taxon>Papilionoideae</taxon>
        <taxon>50 kb inversion clade</taxon>
        <taxon>NPAAA clade</taxon>
        <taxon>Hologalegina</taxon>
        <taxon>IRL clade</taxon>
        <taxon>Trifolieae</taxon>
        <taxon>Trifolium</taxon>
    </lineage>
</organism>
<reference evidence="1 2" key="1">
    <citation type="journal article" date="2018" name="Front. Plant Sci.">
        <title>Red Clover (Trifolium pratense) and Zigzag Clover (T. medium) - A Picture of Genomic Similarities and Differences.</title>
        <authorList>
            <person name="Dluhosova J."/>
            <person name="Istvanek J."/>
            <person name="Nedelnik J."/>
            <person name="Repkova J."/>
        </authorList>
    </citation>
    <scope>NUCLEOTIDE SEQUENCE [LARGE SCALE GENOMIC DNA]</scope>
    <source>
        <strain evidence="2">cv. 10/8</strain>
        <tissue evidence="1">Leaf</tissue>
    </source>
</reference>
<comment type="caution">
    <text evidence="1">The sequence shown here is derived from an EMBL/GenBank/DDBJ whole genome shotgun (WGS) entry which is preliminary data.</text>
</comment>
<feature type="non-terminal residue" evidence="1">
    <location>
        <position position="49"/>
    </location>
</feature>
<keyword evidence="2" id="KW-1185">Reference proteome</keyword>
<sequence>MVVTATSVGAPTFTLVAVSSSVADVTAISIGRGELSSGIHVGRGGGVVG</sequence>
<evidence type="ECO:0000313" key="1">
    <source>
        <dbReference type="EMBL" id="MCI94549.1"/>
    </source>
</evidence>
<dbReference type="Proteomes" id="UP000265520">
    <property type="component" value="Unassembled WGS sequence"/>
</dbReference>
<proteinExistence type="predicted"/>
<dbReference type="AlphaFoldDB" id="A0A392W461"/>
<name>A0A392W461_9FABA</name>